<comment type="caution">
    <text evidence="1">The sequence shown here is derived from an EMBL/GenBank/DDBJ whole genome shotgun (WGS) entry which is preliminary data.</text>
</comment>
<organism evidence="1">
    <name type="scientific">Sesamum radiatum</name>
    <name type="common">Black benniseed</name>
    <dbReference type="NCBI Taxonomy" id="300843"/>
    <lineage>
        <taxon>Eukaryota</taxon>
        <taxon>Viridiplantae</taxon>
        <taxon>Streptophyta</taxon>
        <taxon>Embryophyta</taxon>
        <taxon>Tracheophyta</taxon>
        <taxon>Spermatophyta</taxon>
        <taxon>Magnoliopsida</taxon>
        <taxon>eudicotyledons</taxon>
        <taxon>Gunneridae</taxon>
        <taxon>Pentapetalae</taxon>
        <taxon>asterids</taxon>
        <taxon>lamiids</taxon>
        <taxon>Lamiales</taxon>
        <taxon>Pedaliaceae</taxon>
        <taxon>Sesamum</taxon>
    </lineage>
</organism>
<dbReference type="AlphaFoldDB" id="A0AAW2JSB8"/>
<gene>
    <name evidence="1" type="ORF">Sradi_6787800</name>
</gene>
<protein>
    <recommendedName>
        <fullName evidence="2">Reverse transcriptase domain-containing protein</fullName>
    </recommendedName>
</protein>
<dbReference type="PANTHER" id="PTHR33116:SF86">
    <property type="entry name" value="REVERSE TRANSCRIPTASE DOMAIN-CONTAINING PROTEIN"/>
    <property type="match status" value="1"/>
</dbReference>
<accession>A0AAW2JSB8</accession>
<proteinExistence type="predicted"/>
<evidence type="ECO:0000313" key="1">
    <source>
        <dbReference type="EMBL" id="KAL0297357.1"/>
    </source>
</evidence>
<name>A0AAW2JSB8_SESRA</name>
<dbReference type="PANTHER" id="PTHR33116">
    <property type="entry name" value="REVERSE TRANSCRIPTASE ZINC-BINDING DOMAIN-CONTAINING PROTEIN-RELATED-RELATED"/>
    <property type="match status" value="1"/>
</dbReference>
<dbReference type="EMBL" id="JACGWJ010000032">
    <property type="protein sequence ID" value="KAL0297357.1"/>
    <property type="molecule type" value="Genomic_DNA"/>
</dbReference>
<evidence type="ECO:0008006" key="2">
    <source>
        <dbReference type="Google" id="ProtNLM"/>
    </source>
</evidence>
<reference evidence="1" key="2">
    <citation type="journal article" date="2024" name="Plant">
        <title>Genomic evolution and insights into agronomic trait innovations of Sesamum species.</title>
        <authorList>
            <person name="Miao H."/>
            <person name="Wang L."/>
            <person name="Qu L."/>
            <person name="Liu H."/>
            <person name="Sun Y."/>
            <person name="Le M."/>
            <person name="Wang Q."/>
            <person name="Wei S."/>
            <person name="Zheng Y."/>
            <person name="Lin W."/>
            <person name="Duan Y."/>
            <person name="Cao H."/>
            <person name="Xiong S."/>
            <person name="Wang X."/>
            <person name="Wei L."/>
            <person name="Li C."/>
            <person name="Ma Q."/>
            <person name="Ju M."/>
            <person name="Zhao R."/>
            <person name="Li G."/>
            <person name="Mu C."/>
            <person name="Tian Q."/>
            <person name="Mei H."/>
            <person name="Zhang T."/>
            <person name="Gao T."/>
            <person name="Zhang H."/>
        </authorList>
    </citation>
    <scope>NUCLEOTIDE SEQUENCE</scope>
    <source>
        <strain evidence="1">G02</strain>
    </source>
</reference>
<sequence>MVICLVSYALSATSARVTLYLHTCLSFVQKHYRARCRRQKRRGKILGVAVAEQAPIVSHLLFVDDTLVFGEAKEAQIGEIRRILTSYERASGQAINFQKSSMVVGGRMSDSRKSQLAAISGVRLVVCHDRYLGLPATSGRSWGALFWGIRDRIWDIISVWMSGRSWCSGYADGILNYYHKLVKAYW</sequence>
<reference evidence="1" key="1">
    <citation type="submission" date="2020-06" db="EMBL/GenBank/DDBJ databases">
        <authorList>
            <person name="Li T."/>
            <person name="Hu X."/>
            <person name="Zhang T."/>
            <person name="Song X."/>
            <person name="Zhang H."/>
            <person name="Dai N."/>
            <person name="Sheng W."/>
            <person name="Hou X."/>
            <person name="Wei L."/>
        </authorList>
    </citation>
    <scope>NUCLEOTIDE SEQUENCE</scope>
    <source>
        <strain evidence="1">G02</strain>
        <tissue evidence="1">Leaf</tissue>
    </source>
</reference>